<protein>
    <submittedName>
        <fullName evidence="3">Esterase-like activity of phytase family protein</fullName>
    </submittedName>
</protein>
<keyword evidence="4" id="KW-1185">Reference proteome</keyword>
<organism evidence="3 4">
    <name type="scientific">Aeromicrobium ginsengisoli</name>
    <dbReference type="NCBI Taxonomy" id="363867"/>
    <lineage>
        <taxon>Bacteria</taxon>
        <taxon>Bacillati</taxon>
        <taxon>Actinomycetota</taxon>
        <taxon>Actinomycetes</taxon>
        <taxon>Propionibacteriales</taxon>
        <taxon>Nocardioidaceae</taxon>
        <taxon>Aeromicrobium</taxon>
    </lineage>
</organism>
<name>A0A5M4FFC5_9ACTN</name>
<keyword evidence="1" id="KW-0732">Signal</keyword>
<dbReference type="Proteomes" id="UP000380867">
    <property type="component" value="Unassembled WGS sequence"/>
</dbReference>
<feature type="signal peptide" evidence="1">
    <location>
        <begin position="1"/>
        <end position="31"/>
    </location>
</feature>
<proteinExistence type="predicted"/>
<gene>
    <name evidence="3" type="ORF">ESP70_011715</name>
</gene>
<dbReference type="PANTHER" id="PTHR37957">
    <property type="entry name" value="BLR7070 PROTEIN"/>
    <property type="match status" value="1"/>
</dbReference>
<dbReference type="AlphaFoldDB" id="A0A5M4FFC5"/>
<feature type="chain" id="PRO_5024318072" evidence="1">
    <location>
        <begin position="32"/>
        <end position="411"/>
    </location>
</feature>
<dbReference type="PANTHER" id="PTHR37957:SF1">
    <property type="entry name" value="PHYTASE-LIKE DOMAIN-CONTAINING PROTEIN"/>
    <property type="match status" value="1"/>
</dbReference>
<dbReference type="Pfam" id="PF13449">
    <property type="entry name" value="Phytase-like"/>
    <property type="match status" value="1"/>
</dbReference>
<comment type="caution">
    <text evidence="3">The sequence shown here is derived from an EMBL/GenBank/DDBJ whole genome shotgun (WGS) entry which is preliminary data.</text>
</comment>
<reference evidence="3" key="1">
    <citation type="submission" date="2019-09" db="EMBL/GenBank/DDBJ databases">
        <authorList>
            <person name="Li J."/>
        </authorList>
    </citation>
    <scope>NUCLEOTIDE SEQUENCE [LARGE SCALE GENOMIC DNA]</scope>
    <source>
        <strain evidence="3">JCM 14732</strain>
    </source>
</reference>
<dbReference type="RefSeq" id="WP_149689428.1">
    <property type="nucleotide sequence ID" value="NZ_SDPQ02000002.1"/>
</dbReference>
<dbReference type="EMBL" id="SDPQ02000002">
    <property type="protein sequence ID" value="KAA1397992.1"/>
    <property type="molecule type" value="Genomic_DNA"/>
</dbReference>
<evidence type="ECO:0000259" key="2">
    <source>
        <dbReference type="Pfam" id="PF13449"/>
    </source>
</evidence>
<evidence type="ECO:0000313" key="3">
    <source>
        <dbReference type="EMBL" id="KAA1397992.1"/>
    </source>
</evidence>
<dbReference type="PROSITE" id="PS51318">
    <property type="entry name" value="TAT"/>
    <property type="match status" value="1"/>
</dbReference>
<evidence type="ECO:0000313" key="4">
    <source>
        <dbReference type="Proteomes" id="UP000380867"/>
    </source>
</evidence>
<accession>A0A5M4FFC5</accession>
<dbReference type="InterPro" id="IPR006311">
    <property type="entry name" value="TAT_signal"/>
</dbReference>
<dbReference type="InterPro" id="IPR027372">
    <property type="entry name" value="Phytase-like_dom"/>
</dbReference>
<sequence>MNRRLHVTTRRVVTGGAAALLAAAAISPAAASVQHHDHDPGTTSSPRLLARSLLSADHLEPGPPSGALATPANGRQGPFAGQVIPGFSAALDNGDGTFWAQPDNGFGAKGNSADFLLRLYLVKPHWKTAEGGAGQTEVLRHITLSDPNHKVGFPIVNETGTRQLTGDDFDIESVQRGRNGSFWIGDEFGPFLLHVDSRGRLLSAPVAFPLGMSPQNPHLGDAQPNVQRSGGFEAMAESTSGRYLYPIVESALVNDADKRRRVISEFDTRTGRYTGTTWTYHVDVDANSAADAQMIRPGVLLVLERDNFDGPSAVTKRVYEVRLDRRGTDRPLAKSLVVDLLKISDPAGISDGGGWGTGTQFSFGFQSVETLVPLSHGRLLIANDNNYPGNSARFPGTPDDTEMIVIDPGSR</sequence>
<feature type="domain" description="Phytase-like" evidence="2">
    <location>
        <begin position="85"/>
        <end position="387"/>
    </location>
</feature>
<evidence type="ECO:0000256" key="1">
    <source>
        <dbReference type="SAM" id="SignalP"/>
    </source>
</evidence>
<dbReference type="OrthoDB" id="9758957at2"/>